<dbReference type="Proteomes" id="UP001519460">
    <property type="component" value="Unassembled WGS sequence"/>
</dbReference>
<name>A0ABD0LIU9_9CAEN</name>
<proteinExistence type="predicted"/>
<feature type="region of interest" description="Disordered" evidence="1">
    <location>
        <begin position="75"/>
        <end position="148"/>
    </location>
</feature>
<sequence>MDSSDDCFTQDVGIAINGRISPFDESSLAEKGPKTVANTRKRKMDEEGFVTPATPDIPKSSLKYGLPSHKLYEAAYDDPAEVGAAGDAESEDPEEGFHGDGERQDTDGNVVGSTSKVGAEDTAETGNGSSADSALKRYDNVSDLFEGA</sequence>
<evidence type="ECO:0000313" key="3">
    <source>
        <dbReference type="Proteomes" id="UP001519460"/>
    </source>
</evidence>
<accession>A0ABD0LIU9</accession>
<feature type="compositionally biased region" description="Basic and acidic residues" evidence="1">
    <location>
        <begin position="95"/>
        <end position="106"/>
    </location>
</feature>
<gene>
    <name evidence="2" type="ORF">BaRGS_00009434</name>
</gene>
<dbReference type="AlphaFoldDB" id="A0ABD0LIU9"/>
<feature type="region of interest" description="Disordered" evidence="1">
    <location>
        <begin position="21"/>
        <end position="62"/>
    </location>
</feature>
<protein>
    <submittedName>
        <fullName evidence="2">Uncharacterized protein</fullName>
    </submittedName>
</protein>
<reference evidence="2 3" key="1">
    <citation type="journal article" date="2023" name="Sci. Data">
        <title>Genome assembly of the Korean intertidal mud-creeper Batillaria attramentaria.</title>
        <authorList>
            <person name="Patra A.K."/>
            <person name="Ho P.T."/>
            <person name="Jun S."/>
            <person name="Lee S.J."/>
            <person name="Kim Y."/>
            <person name="Won Y.J."/>
        </authorList>
    </citation>
    <scope>NUCLEOTIDE SEQUENCE [LARGE SCALE GENOMIC DNA]</scope>
    <source>
        <strain evidence="2">Wonlab-2016</strain>
    </source>
</reference>
<organism evidence="2 3">
    <name type="scientific">Batillaria attramentaria</name>
    <dbReference type="NCBI Taxonomy" id="370345"/>
    <lineage>
        <taxon>Eukaryota</taxon>
        <taxon>Metazoa</taxon>
        <taxon>Spiralia</taxon>
        <taxon>Lophotrochozoa</taxon>
        <taxon>Mollusca</taxon>
        <taxon>Gastropoda</taxon>
        <taxon>Caenogastropoda</taxon>
        <taxon>Sorbeoconcha</taxon>
        <taxon>Cerithioidea</taxon>
        <taxon>Batillariidae</taxon>
        <taxon>Batillaria</taxon>
    </lineage>
</organism>
<comment type="caution">
    <text evidence="2">The sequence shown here is derived from an EMBL/GenBank/DDBJ whole genome shotgun (WGS) entry which is preliminary data.</text>
</comment>
<keyword evidence="3" id="KW-1185">Reference proteome</keyword>
<evidence type="ECO:0000313" key="2">
    <source>
        <dbReference type="EMBL" id="KAK7499459.1"/>
    </source>
</evidence>
<evidence type="ECO:0000256" key="1">
    <source>
        <dbReference type="SAM" id="MobiDB-lite"/>
    </source>
</evidence>
<dbReference type="EMBL" id="JACVVK020000044">
    <property type="protein sequence ID" value="KAK7499459.1"/>
    <property type="molecule type" value="Genomic_DNA"/>
</dbReference>